<name>W0RQX4_9BACT</name>
<protein>
    <recommendedName>
        <fullName evidence="4">Lipoprotein</fullName>
    </recommendedName>
</protein>
<dbReference type="Proteomes" id="UP000019151">
    <property type="component" value="Plasmid 1"/>
</dbReference>
<dbReference type="AlphaFoldDB" id="W0RQX4"/>
<keyword evidence="2" id="KW-0614">Plasmid</keyword>
<dbReference type="KEGG" id="gba:J421_5165"/>
<proteinExistence type="predicted"/>
<dbReference type="RefSeq" id="WP_025414030.1">
    <property type="nucleotide sequence ID" value="NZ_CP007129.1"/>
</dbReference>
<keyword evidence="3" id="KW-1185">Reference proteome</keyword>
<evidence type="ECO:0000313" key="2">
    <source>
        <dbReference type="EMBL" id="AHG92700.1"/>
    </source>
</evidence>
<organism evidence="2 3">
    <name type="scientific">Gemmatirosa kalamazoonensis</name>
    <dbReference type="NCBI Taxonomy" id="861299"/>
    <lineage>
        <taxon>Bacteria</taxon>
        <taxon>Pseudomonadati</taxon>
        <taxon>Gemmatimonadota</taxon>
        <taxon>Gemmatimonadia</taxon>
        <taxon>Gemmatimonadales</taxon>
        <taxon>Gemmatimonadaceae</taxon>
        <taxon>Gemmatirosa</taxon>
    </lineage>
</organism>
<geneLocation type="plasmid" evidence="2 3">
    <name>1</name>
</geneLocation>
<dbReference type="InParanoid" id="W0RQX4"/>
<feature type="signal peptide" evidence="1">
    <location>
        <begin position="1"/>
        <end position="26"/>
    </location>
</feature>
<evidence type="ECO:0000313" key="3">
    <source>
        <dbReference type="Proteomes" id="UP000019151"/>
    </source>
</evidence>
<dbReference type="EMBL" id="CP007129">
    <property type="protein sequence ID" value="AHG92700.1"/>
    <property type="molecule type" value="Genomic_DNA"/>
</dbReference>
<reference evidence="2 3" key="1">
    <citation type="journal article" date="2014" name="Genome Announc.">
        <title>Genome Sequence and Methylome of Soil Bacterium Gemmatirosa kalamazoonensis KBS708T, a Member of the Rarely Cultivated Gemmatimonadetes Phylum.</title>
        <authorList>
            <person name="Debruyn J.M."/>
            <person name="Radosevich M."/>
            <person name="Wommack K.E."/>
            <person name="Polson S.W."/>
            <person name="Hauser L.J."/>
            <person name="Fawaz M.N."/>
            <person name="Korlach J."/>
            <person name="Tsai Y.C."/>
        </authorList>
    </citation>
    <scope>NUCLEOTIDE SEQUENCE [LARGE SCALE GENOMIC DNA]</scope>
    <source>
        <strain evidence="2 3">KBS708</strain>
        <plasmid evidence="3">Plasmid 1</plasmid>
    </source>
</reference>
<dbReference type="PROSITE" id="PS51257">
    <property type="entry name" value="PROKAR_LIPOPROTEIN"/>
    <property type="match status" value="1"/>
</dbReference>
<evidence type="ECO:0008006" key="4">
    <source>
        <dbReference type="Google" id="ProtNLM"/>
    </source>
</evidence>
<sequence length="153" mass="16196">MTTPRTRAAVSLVAAALTTLALGACASHLSPVAREGVAVSPGEAIAIRFDNEAQVYVDVYLIGDQREWALGRIEPGARATLRIPQAALTNTSGFVRLAVLAGAQRSVQAARDPRATFTIAQPAGMLLSQRWTFSQRQSSAPEIFGSHVAAGRR</sequence>
<evidence type="ECO:0000256" key="1">
    <source>
        <dbReference type="SAM" id="SignalP"/>
    </source>
</evidence>
<dbReference type="HOGENOM" id="CLU_1756191_0_0_0"/>
<accession>W0RQX4</accession>
<feature type="chain" id="PRO_5004795283" description="Lipoprotein" evidence="1">
    <location>
        <begin position="27"/>
        <end position="153"/>
    </location>
</feature>
<gene>
    <name evidence="2" type="ORF">J421_5165</name>
</gene>
<keyword evidence="1" id="KW-0732">Signal</keyword>